<name>A0A8J3CA80_9PSEU</name>
<accession>A0A8J3CA80</accession>
<dbReference type="EMBL" id="BMMK01000018">
    <property type="protein sequence ID" value="GGM63956.1"/>
    <property type="molecule type" value="Genomic_DNA"/>
</dbReference>
<comment type="caution">
    <text evidence="3">The sequence shown here is derived from an EMBL/GenBank/DDBJ whole genome shotgun (WGS) entry which is preliminary data.</text>
</comment>
<keyword evidence="4" id="KW-1185">Reference proteome</keyword>
<reference evidence="3" key="2">
    <citation type="submission" date="2020-09" db="EMBL/GenBank/DDBJ databases">
        <authorList>
            <person name="Sun Q."/>
            <person name="Zhou Y."/>
        </authorList>
    </citation>
    <scope>NUCLEOTIDE SEQUENCE</scope>
    <source>
        <strain evidence="3">CGMCC 4.5737</strain>
    </source>
</reference>
<proteinExistence type="predicted"/>
<gene>
    <name evidence="3" type="ORF">GCM10012275_38150</name>
</gene>
<feature type="compositionally biased region" description="Low complexity" evidence="1">
    <location>
        <begin position="38"/>
        <end position="52"/>
    </location>
</feature>
<reference evidence="3" key="1">
    <citation type="journal article" date="2014" name="Int. J. Syst. Evol. Microbiol.">
        <title>Complete genome sequence of Corynebacterium casei LMG S-19264T (=DSM 44701T), isolated from a smear-ripened cheese.</title>
        <authorList>
            <consortium name="US DOE Joint Genome Institute (JGI-PGF)"/>
            <person name="Walter F."/>
            <person name="Albersmeier A."/>
            <person name="Kalinowski J."/>
            <person name="Ruckert C."/>
        </authorList>
    </citation>
    <scope>NUCLEOTIDE SEQUENCE</scope>
    <source>
        <strain evidence="3">CGMCC 4.5737</strain>
    </source>
</reference>
<dbReference type="AlphaFoldDB" id="A0A8J3CA80"/>
<sequence length="143" mass="15128">MTNSPTVWAVTGVAALTVLLFVMLMVAQPEPDTTPRGAPMAPAVTSSSATPSPRDQYIEFLDTSGQFPDNVTTDARGLWLRTGLRACDHLRRTYGDVGRTTLAVAESLVDYSGKGWNESGLGNRAVIVVAAASHHLCPGVATE</sequence>
<feature type="region of interest" description="Disordered" evidence="1">
    <location>
        <begin position="32"/>
        <end position="52"/>
    </location>
</feature>
<evidence type="ECO:0000256" key="2">
    <source>
        <dbReference type="SAM" id="Phobius"/>
    </source>
</evidence>
<keyword evidence="2" id="KW-0472">Membrane</keyword>
<keyword evidence="2" id="KW-0812">Transmembrane</keyword>
<keyword evidence="2" id="KW-1133">Transmembrane helix</keyword>
<dbReference type="Proteomes" id="UP000637578">
    <property type="component" value="Unassembled WGS sequence"/>
</dbReference>
<evidence type="ECO:0008006" key="5">
    <source>
        <dbReference type="Google" id="ProtNLM"/>
    </source>
</evidence>
<evidence type="ECO:0000313" key="4">
    <source>
        <dbReference type="Proteomes" id="UP000637578"/>
    </source>
</evidence>
<protein>
    <recommendedName>
        <fullName evidence="5">DUF732 domain-containing protein</fullName>
    </recommendedName>
</protein>
<feature type="transmembrane region" description="Helical" evidence="2">
    <location>
        <begin position="6"/>
        <end position="27"/>
    </location>
</feature>
<organism evidence="3 4">
    <name type="scientific">Longimycelium tulufanense</name>
    <dbReference type="NCBI Taxonomy" id="907463"/>
    <lineage>
        <taxon>Bacteria</taxon>
        <taxon>Bacillati</taxon>
        <taxon>Actinomycetota</taxon>
        <taxon>Actinomycetes</taxon>
        <taxon>Pseudonocardiales</taxon>
        <taxon>Pseudonocardiaceae</taxon>
        <taxon>Longimycelium</taxon>
    </lineage>
</organism>
<evidence type="ECO:0000256" key="1">
    <source>
        <dbReference type="SAM" id="MobiDB-lite"/>
    </source>
</evidence>
<evidence type="ECO:0000313" key="3">
    <source>
        <dbReference type="EMBL" id="GGM63956.1"/>
    </source>
</evidence>